<evidence type="ECO:0000256" key="7">
    <source>
        <dbReference type="ARBA" id="ARBA00023014"/>
    </source>
</evidence>
<evidence type="ECO:0000256" key="6">
    <source>
        <dbReference type="ARBA" id="ARBA00023004"/>
    </source>
</evidence>
<feature type="binding site" evidence="12">
    <location>
        <position position="20"/>
    </location>
    <ligand>
        <name>GTP</name>
        <dbReference type="ChEBI" id="CHEBI:37565"/>
    </ligand>
</feature>
<evidence type="ECO:0000256" key="1">
    <source>
        <dbReference type="ARBA" id="ARBA00012167"/>
    </source>
</evidence>
<dbReference type="InterPro" id="IPR058240">
    <property type="entry name" value="rSAM_sf"/>
</dbReference>
<dbReference type="InterPro" id="IPR013483">
    <property type="entry name" value="MoaA"/>
</dbReference>
<sequence length="340" mass="38894">MARMQSLLKDKLHRPLRDLRISVTDRCNFRCTYCMPKDVFDKNYPFLNKSQLLTDDEIIRLSKLFVKSGVKKIRITGGEPLLRRNLDKIISQLSRIEEVEDIALTTNGVLLPKKAKQLKNAGLKRVTVSLDSLSDKRFGKINGQGIPVSSVLTGIASAEEAGLEVKINMMVQKDVNDDEIINMIRHFEGSGHILRFIEFMDVGNSNQWSLKKVLTKKEILEKIKQFYTVEPLDQNYFGEVASRFRIKETGEEIGIISSISDAFCSSCTRARLSADGSVYTCLFSSYGTSLRNPLRNGESDDMLLERIEELWQHRSDQYSKERRHIQDDKKRKIEMSYIGG</sequence>
<feature type="binding site" evidence="12">
    <location>
        <position position="129"/>
    </location>
    <ligand>
        <name>S-adenosyl-L-methionine</name>
        <dbReference type="ChEBI" id="CHEBI:59789"/>
    </ligand>
</feature>
<name>A0ABS2Q230_9BACL</name>
<feature type="binding site" evidence="12">
    <location>
        <position position="33"/>
    </location>
    <ligand>
        <name>S-adenosyl-L-methionine</name>
        <dbReference type="ChEBI" id="CHEBI:59789"/>
    </ligand>
</feature>
<feature type="binding site" evidence="12">
    <location>
        <position position="166"/>
    </location>
    <ligand>
        <name>GTP</name>
        <dbReference type="ChEBI" id="CHEBI:37565"/>
    </ligand>
</feature>
<evidence type="ECO:0000259" key="13">
    <source>
        <dbReference type="PROSITE" id="PS51918"/>
    </source>
</evidence>
<feature type="binding site" evidence="12">
    <location>
        <position position="105"/>
    </location>
    <ligand>
        <name>GTP</name>
        <dbReference type="ChEBI" id="CHEBI:37565"/>
    </ligand>
</feature>
<dbReference type="InterPro" id="IPR000385">
    <property type="entry name" value="MoaA_NifB_PqqE_Fe-S-bd_CS"/>
</dbReference>
<evidence type="ECO:0000313" key="15">
    <source>
        <dbReference type="Proteomes" id="UP000808914"/>
    </source>
</evidence>
<accession>A0ABS2Q230</accession>
<comment type="pathway">
    <text evidence="12">Cofactor biosynthesis; molybdopterin biosynthesis.</text>
</comment>
<dbReference type="HAMAP" id="MF_01225_B">
    <property type="entry name" value="MoaA_B"/>
    <property type="match status" value="1"/>
</dbReference>
<dbReference type="PROSITE" id="PS01305">
    <property type="entry name" value="MOAA_NIFB_PQQE"/>
    <property type="match status" value="1"/>
</dbReference>
<evidence type="ECO:0000256" key="5">
    <source>
        <dbReference type="ARBA" id="ARBA00022741"/>
    </source>
</evidence>
<feature type="binding site" evidence="12">
    <location>
        <position position="78"/>
    </location>
    <ligand>
        <name>S-adenosyl-L-methionine</name>
        <dbReference type="ChEBI" id="CHEBI:59789"/>
    </ligand>
</feature>
<feature type="binding site" evidence="12">
    <location>
        <begin position="269"/>
        <end position="271"/>
    </location>
    <ligand>
        <name>GTP</name>
        <dbReference type="ChEBI" id="CHEBI:37565"/>
    </ligand>
</feature>
<dbReference type="PANTHER" id="PTHR22960">
    <property type="entry name" value="MOLYBDOPTERIN COFACTOR SYNTHESIS PROTEIN A"/>
    <property type="match status" value="1"/>
</dbReference>
<evidence type="ECO:0000256" key="3">
    <source>
        <dbReference type="ARBA" id="ARBA00022691"/>
    </source>
</evidence>
<keyword evidence="4 12" id="KW-0479">Metal-binding</keyword>
<comment type="function">
    <text evidence="12">Catalyzes the cyclization of GTP to (8S)-3',8-cyclo-7,8-dihydroguanosine 5'-triphosphate.</text>
</comment>
<feature type="binding site" evidence="12">
    <location>
        <position position="74"/>
    </location>
    <ligand>
        <name>GTP</name>
        <dbReference type="ChEBI" id="CHEBI:37565"/>
    </ligand>
</feature>
<proteinExistence type="inferred from homology"/>
<dbReference type="InterPro" id="IPR050105">
    <property type="entry name" value="MoCo_biosynth_MoaA/MoaC"/>
</dbReference>
<feature type="binding site" evidence="12">
    <location>
        <position position="200"/>
    </location>
    <ligand>
        <name>S-adenosyl-L-methionine</name>
        <dbReference type="ChEBI" id="CHEBI:59789"/>
    </ligand>
</feature>
<dbReference type="EMBL" id="JAFBER010000019">
    <property type="protein sequence ID" value="MBM7646347.1"/>
    <property type="molecule type" value="Genomic_DNA"/>
</dbReference>
<comment type="caution">
    <text evidence="14">The sequence shown here is derived from an EMBL/GenBank/DDBJ whole genome shotgun (WGS) entry which is preliminary data.</text>
</comment>
<keyword evidence="9 12" id="KW-0501">Molybdenum cofactor biosynthesis</keyword>
<dbReference type="PROSITE" id="PS51918">
    <property type="entry name" value="RADICAL_SAM"/>
    <property type="match status" value="1"/>
</dbReference>
<feature type="binding site" evidence="12">
    <location>
        <position position="264"/>
    </location>
    <ligand>
        <name>[4Fe-4S] cluster</name>
        <dbReference type="ChEBI" id="CHEBI:49883"/>
        <label>2</label>
        <note>4Fe-4S-substrate</note>
    </ligand>
</feature>
<dbReference type="RefSeq" id="WP_380898689.1">
    <property type="nucleotide sequence ID" value="NZ_JAFBER010000019.1"/>
</dbReference>
<feature type="binding site" evidence="12">
    <location>
        <position position="281"/>
    </location>
    <ligand>
        <name>[4Fe-4S] cluster</name>
        <dbReference type="ChEBI" id="CHEBI:49883"/>
        <label>2</label>
        <note>4Fe-4S-substrate</note>
    </ligand>
</feature>
<dbReference type="EC" id="4.1.99.22" evidence="1 12"/>
<protein>
    <recommendedName>
        <fullName evidence="1 12">GTP 3',8-cyclase</fullName>
        <ecNumber evidence="1 12">4.1.99.22</ecNumber>
    </recommendedName>
    <alternativeName>
        <fullName evidence="12">Molybdenum cofactor biosynthesis protein A</fullName>
    </alternativeName>
</protein>
<dbReference type="InterPro" id="IPR040064">
    <property type="entry name" value="MoaA-like"/>
</dbReference>
<reference evidence="14 15" key="1">
    <citation type="submission" date="2021-01" db="EMBL/GenBank/DDBJ databases">
        <title>Genomic Encyclopedia of Type Strains, Phase IV (KMG-IV): sequencing the most valuable type-strain genomes for metagenomic binning, comparative biology and taxonomic classification.</title>
        <authorList>
            <person name="Goeker M."/>
        </authorList>
    </citation>
    <scope>NUCLEOTIDE SEQUENCE [LARGE SCALE GENOMIC DNA]</scope>
    <source>
        <strain evidence="14 15">DSM 28236</strain>
    </source>
</reference>
<evidence type="ECO:0000256" key="2">
    <source>
        <dbReference type="ARBA" id="ARBA00022485"/>
    </source>
</evidence>
<feature type="domain" description="Radical SAM core" evidence="13">
    <location>
        <begin position="11"/>
        <end position="230"/>
    </location>
</feature>
<comment type="catalytic activity">
    <reaction evidence="11 12">
        <text>GTP + AH2 + S-adenosyl-L-methionine = (8S)-3',8-cyclo-7,8-dihydroguanosine 5'-triphosphate + 5'-deoxyadenosine + L-methionine + A + H(+)</text>
        <dbReference type="Rhea" id="RHEA:49576"/>
        <dbReference type="ChEBI" id="CHEBI:13193"/>
        <dbReference type="ChEBI" id="CHEBI:15378"/>
        <dbReference type="ChEBI" id="CHEBI:17319"/>
        <dbReference type="ChEBI" id="CHEBI:17499"/>
        <dbReference type="ChEBI" id="CHEBI:37565"/>
        <dbReference type="ChEBI" id="CHEBI:57844"/>
        <dbReference type="ChEBI" id="CHEBI:59789"/>
        <dbReference type="ChEBI" id="CHEBI:131766"/>
        <dbReference type="EC" id="4.1.99.22"/>
    </reaction>
</comment>
<dbReference type="SUPFAM" id="SSF102114">
    <property type="entry name" value="Radical SAM enzymes"/>
    <property type="match status" value="1"/>
</dbReference>
<feature type="binding site" evidence="12">
    <location>
        <position position="267"/>
    </location>
    <ligand>
        <name>[4Fe-4S] cluster</name>
        <dbReference type="ChEBI" id="CHEBI:49883"/>
        <label>2</label>
        <note>4Fe-4S-substrate</note>
    </ligand>
</feature>
<dbReference type="Pfam" id="PF06463">
    <property type="entry name" value="Mob_synth_C"/>
    <property type="match status" value="1"/>
</dbReference>
<dbReference type="InterPro" id="IPR007197">
    <property type="entry name" value="rSAM"/>
</dbReference>
<comment type="subunit">
    <text evidence="12">Monomer and homodimer.</text>
</comment>
<dbReference type="InterPro" id="IPR010505">
    <property type="entry name" value="MoaA_twitch"/>
</dbReference>
<organism evidence="14 15">
    <name type="scientific">Scopulibacillus daqui</name>
    <dbReference type="NCBI Taxonomy" id="1469162"/>
    <lineage>
        <taxon>Bacteria</taxon>
        <taxon>Bacillati</taxon>
        <taxon>Bacillota</taxon>
        <taxon>Bacilli</taxon>
        <taxon>Bacillales</taxon>
        <taxon>Sporolactobacillaceae</taxon>
        <taxon>Scopulibacillus</taxon>
    </lineage>
</organism>
<dbReference type="Gene3D" id="3.20.20.70">
    <property type="entry name" value="Aldolase class I"/>
    <property type="match status" value="1"/>
</dbReference>
<feature type="binding site" evidence="12">
    <location>
        <position position="34"/>
    </location>
    <ligand>
        <name>[4Fe-4S] cluster</name>
        <dbReference type="ChEBI" id="CHEBI:49883"/>
        <label>1</label>
        <note>4Fe-4S-S-AdoMet</note>
    </ligand>
</feature>
<gene>
    <name evidence="12" type="primary">moaA</name>
    <name evidence="14" type="ORF">JOD45_002575</name>
</gene>
<evidence type="ECO:0000256" key="8">
    <source>
        <dbReference type="ARBA" id="ARBA00023134"/>
    </source>
</evidence>
<keyword evidence="10 12" id="KW-0456">Lyase</keyword>
<dbReference type="Proteomes" id="UP000808914">
    <property type="component" value="Unassembled WGS sequence"/>
</dbReference>
<dbReference type="SFLD" id="SFLDS00029">
    <property type="entry name" value="Radical_SAM"/>
    <property type="match status" value="1"/>
</dbReference>
<keyword evidence="8 12" id="KW-0342">GTP-binding</keyword>
<keyword evidence="7 12" id="KW-0411">Iron-sulfur</keyword>
<dbReference type="CDD" id="cd01335">
    <property type="entry name" value="Radical_SAM"/>
    <property type="match status" value="1"/>
</dbReference>
<comment type="cofactor">
    <cofactor evidence="12">
        <name>[4Fe-4S] cluster</name>
        <dbReference type="ChEBI" id="CHEBI:49883"/>
    </cofactor>
    <text evidence="12">Binds 2 [4Fe-4S] clusters. Binds 1 [4Fe-4S] cluster coordinated with 3 cysteines and an exchangeable S-adenosyl-L-methionine and 1 [4Fe-4S] cluster coordinated with 3 cysteines and the GTP-derived substrate.</text>
</comment>
<keyword evidence="6 12" id="KW-0408">Iron</keyword>
<dbReference type="CDD" id="cd21117">
    <property type="entry name" value="Twitch_MoaA"/>
    <property type="match status" value="1"/>
</dbReference>
<feature type="binding site" evidence="12">
    <location>
        <position position="27"/>
    </location>
    <ligand>
        <name>[4Fe-4S] cluster</name>
        <dbReference type="ChEBI" id="CHEBI:49883"/>
        <label>1</label>
        <note>4Fe-4S-S-AdoMet</note>
    </ligand>
</feature>
<keyword evidence="3 12" id="KW-0949">S-adenosyl-L-methionine</keyword>
<evidence type="ECO:0000313" key="14">
    <source>
        <dbReference type="EMBL" id="MBM7646347.1"/>
    </source>
</evidence>
<dbReference type="NCBIfam" id="TIGR02666">
    <property type="entry name" value="moaA"/>
    <property type="match status" value="1"/>
</dbReference>
<keyword evidence="5 12" id="KW-0547">Nucleotide-binding</keyword>
<dbReference type="SFLD" id="SFLDG01386">
    <property type="entry name" value="main_SPASM_domain-containing"/>
    <property type="match status" value="1"/>
</dbReference>
<dbReference type="Pfam" id="PF04055">
    <property type="entry name" value="Radical_SAM"/>
    <property type="match status" value="1"/>
</dbReference>
<dbReference type="InterPro" id="IPR013785">
    <property type="entry name" value="Aldolase_TIM"/>
</dbReference>
<comment type="similarity">
    <text evidence="12">Belongs to the radical SAM superfamily. MoaA family.</text>
</comment>
<dbReference type="InterPro" id="IPR006638">
    <property type="entry name" value="Elp3/MiaA/NifB-like_rSAM"/>
</dbReference>
<evidence type="ECO:0000256" key="10">
    <source>
        <dbReference type="ARBA" id="ARBA00023239"/>
    </source>
</evidence>
<dbReference type="SFLD" id="SFLDG01067">
    <property type="entry name" value="SPASM/twitch_domain_containing"/>
    <property type="match status" value="1"/>
</dbReference>
<dbReference type="SFLD" id="SFLDG01383">
    <property type="entry name" value="cyclic_pyranopterin_phosphate"/>
    <property type="match status" value="1"/>
</dbReference>
<keyword evidence="2 12" id="KW-0004">4Fe-4S</keyword>
<feature type="binding site" evidence="12">
    <location>
        <position position="31"/>
    </location>
    <ligand>
        <name>[4Fe-4S] cluster</name>
        <dbReference type="ChEBI" id="CHEBI:49883"/>
        <label>1</label>
        <note>4Fe-4S-S-AdoMet</note>
    </ligand>
</feature>
<evidence type="ECO:0000256" key="4">
    <source>
        <dbReference type="ARBA" id="ARBA00022723"/>
    </source>
</evidence>
<dbReference type="PANTHER" id="PTHR22960:SF0">
    <property type="entry name" value="MOLYBDENUM COFACTOR BIOSYNTHESIS PROTEIN 1"/>
    <property type="match status" value="1"/>
</dbReference>
<evidence type="ECO:0000256" key="11">
    <source>
        <dbReference type="ARBA" id="ARBA00048697"/>
    </source>
</evidence>
<dbReference type="SMART" id="SM00729">
    <property type="entry name" value="Elp3"/>
    <property type="match status" value="1"/>
</dbReference>
<evidence type="ECO:0000256" key="9">
    <source>
        <dbReference type="ARBA" id="ARBA00023150"/>
    </source>
</evidence>
<evidence type="ECO:0000256" key="12">
    <source>
        <dbReference type="HAMAP-Rule" id="MF_01225"/>
    </source>
</evidence>
<keyword evidence="15" id="KW-1185">Reference proteome</keyword>